<organism evidence="1 2">
    <name type="scientific">Raoultella terrigena</name>
    <name type="common">Klebsiella terrigena</name>
    <dbReference type="NCBI Taxonomy" id="577"/>
    <lineage>
        <taxon>Bacteria</taxon>
        <taxon>Pseudomonadati</taxon>
        <taxon>Pseudomonadota</taxon>
        <taxon>Gammaproteobacteria</taxon>
        <taxon>Enterobacterales</taxon>
        <taxon>Enterobacteriaceae</taxon>
        <taxon>Klebsiella/Raoultella group</taxon>
        <taxon>Raoultella</taxon>
    </lineage>
</organism>
<evidence type="ECO:0000313" key="2">
    <source>
        <dbReference type="Proteomes" id="UP000339249"/>
    </source>
</evidence>
<evidence type="ECO:0000313" key="1">
    <source>
        <dbReference type="EMBL" id="VTN10658.1"/>
    </source>
</evidence>
<proteinExistence type="predicted"/>
<name>A0A4U9D3B7_RAOTE</name>
<dbReference type="AlphaFoldDB" id="A0A4U9D3B7"/>
<gene>
    <name evidence="1" type="ORF">NCTC9185_02582</name>
</gene>
<reference evidence="1 2" key="1">
    <citation type="submission" date="2019-04" db="EMBL/GenBank/DDBJ databases">
        <authorList>
            <consortium name="Pathogen Informatics"/>
        </authorList>
    </citation>
    <scope>NUCLEOTIDE SEQUENCE [LARGE SCALE GENOMIC DNA]</scope>
    <source>
        <strain evidence="1 2">NCTC9185</strain>
    </source>
</reference>
<protein>
    <submittedName>
        <fullName evidence="1">Uncharacterized protein</fullName>
    </submittedName>
</protein>
<dbReference type="Proteomes" id="UP000339249">
    <property type="component" value="Unassembled WGS sequence"/>
</dbReference>
<sequence>MMKRVALKVFVVVLMVTWLILPSTIIPASYSKVYELYSPDKNHKVIIYHGKIILSNVTLQIFKG</sequence>
<accession>A0A4U9D3B7</accession>
<dbReference type="EMBL" id="CABDVU010000001">
    <property type="protein sequence ID" value="VTN10658.1"/>
    <property type="molecule type" value="Genomic_DNA"/>
</dbReference>